<sequence length="114" mass="14020">MYDQRHCPPMRHRPIVYPVQHCVQDNYFVENMDHIHPSHLTIQNHHLLNNYHYFPHTVSYTNDYNVENHYMPQGVEPQGYNWMDQQMNQMPMEMPQGQMNQMQQFPMPFNWQDE</sequence>
<organism evidence="1 2">
    <name type="scientific">Halobacillus shinanisalinarum</name>
    <dbReference type="NCBI Taxonomy" id="2932258"/>
    <lineage>
        <taxon>Bacteria</taxon>
        <taxon>Bacillati</taxon>
        <taxon>Bacillota</taxon>
        <taxon>Bacilli</taxon>
        <taxon>Bacillales</taxon>
        <taxon>Bacillaceae</taxon>
        <taxon>Halobacillus</taxon>
    </lineage>
</organism>
<gene>
    <name evidence="1" type="ORF">MUO14_00600</name>
</gene>
<keyword evidence="1" id="KW-0946">Virion</keyword>
<evidence type="ECO:0000313" key="2">
    <source>
        <dbReference type="Proteomes" id="UP000831880"/>
    </source>
</evidence>
<dbReference type="EMBL" id="CP095074">
    <property type="protein sequence ID" value="UOQ93541.1"/>
    <property type="molecule type" value="Genomic_DNA"/>
</dbReference>
<dbReference type="InterPro" id="IPR020108">
    <property type="entry name" value="Spore_coat_CotD"/>
</dbReference>
<name>A0ABY4GZT1_9BACI</name>
<dbReference type="Proteomes" id="UP000831880">
    <property type="component" value="Chromosome"/>
</dbReference>
<proteinExistence type="predicted"/>
<protein>
    <submittedName>
        <fullName evidence="1">Spore coat protein</fullName>
    </submittedName>
</protein>
<reference evidence="1 2" key="1">
    <citation type="submission" date="2022-04" db="EMBL/GenBank/DDBJ databases">
        <title>Halobacillus sp. isolated from saltern.</title>
        <authorList>
            <person name="Won M."/>
            <person name="Lee C.-M."/>
            <person name="Woen H.-Y."/>
            <person name="Kwon S.-W."/>
        </authorList>
    </citation>
    <scope>NUCLEOTIDE SEQUENCE [LARGE SCALE GENOMIC DNA]</scope>
    <source>
        <strain evidence="1 2">SSTM10-2</strain>
    </source>
</reference>
<evidence type="ECO:0000313" key="1">
    <source>
        <dbReference type="EMBL" id="UOQ93541.1"/>
    </source>
</evidence>
<keyword evidence="2" id="KW-1185">Reference proteome</keyword>
<accession>A0ABY4GZT1</accession>
<dbReference type="RefSeq" id="WP_244753151.1">
    <property type="nucleotide sequence ID" value="NZ_CP095074.1"/>
</dbReference>
<keyword evidence="1" id="KW-0167">Capsid protein</keyword>
<dbReference type="Pfam" id="PF11122">
    <property type="entry name" value="Spore-coat_CotD"/>
    <property type="match status" value="1"/>
</dbReference>